<accession>A0ABS9VJ94</accession>
<feature type="coiled-coil region" evidence="1">
    <location>
        <begin position="42"/>
        <end position="69"/>
    </location>
</feature>
<feature type="region of interest" description="Disordered" evidence="2">
    <location>
        <begin position="118"/>
        <end position="155"/>
    </location>
</feature>
<evidence type="ECO:0000313" key="5">
    <source>
        <dbReference type="Proteomes" id="UP001203058"/>
    </source>
</evidence>
<dbReference type="RefSeq" id="WP_241445729.1">
    <property type="nucleotide sequence ID" value="NZ_JAKZHW010000001.1"/>
</dbReference>
<keyword evidence="3" id="KW-0732">Signal</keyword>
<comment type="caution">
    <text evidence="4">The sequence shown here is derived from an EMBL/GenBank/DDBJ whole genome shotgun (WGS) entry which is preliminary data.</text>
</comment>
<evidence type="ECO:0000256" key="2">
    <source>
        <dbReference type="SAM" id="MobiDB-lite"/>
    </source>
</evidence>
<evidence type="ECO:0000256" key="3">
    <source>
        <dbReference type="SAM" id="SignalP"/>
    </source>
</evidence>
<dbReference type="Proteomes" id="UP001203058">
    <property type="component" value="Unassembled WGS sequence"/>
</dbReference>
<feature type="signal peptide" evidence="3">
    <location>
        <begin position="1"/>
        <end position="18"/>
    </location>
</feature>
<protein>
    <submittedName>
        <fullName evidence="4">Uncharacterized protein</fullName>
    </submittedName>
</protein>
<evidence type="ECO:0000313" key="4">
    <source>
        <dbReference type="EMBL" id="MCH8615051.1"/>
    </source>
</evidence>
<feature type="compositionally biased region" description="Basic and acidic residues" evidence="2">
    <location>
        <begin position="135"/>
        <end position="155"/>
    </location>
</feature>
<gene>
    <name evidence="4" type="ORF">LZ016_02875</name>
</gene>
<dbReference type="EMBL" id="JAKZHW010000001">
    <property type="protein sequence ID" value="MCH8615051.1"/>
    <property type="molecule type" value="Genomic_DNA"/>
</dbReference>
<sequence>MRKVLISAAAAVSVLAFAAPAAAQWAPAPQYGYGYNNNYGGVRSLQVRVNQLQRQIDRLAQRRAISRDEYNGLQHDARNVERRLADRSRNGLNRREYAEIQGRIARLEQRISHEVNDGRRYGYNNYNGYNNSGWVDRDRDGRNDRYEDDQGYRHD</sequence>
<reference evidence="4 5" key="1">
    <citation type="submission" date="2022-03" db="EMBL/GenBank/DDBJ databases">
        <authorList>
            <person name="Jo J.-H."/>
            <person name="Im W.-T."/>
        </authorList>
    </citation>
    <scope>NUCLEOTIDE SEQUENCE [LARGE SCALE GENOMIC DNA]</scope>
    <source>
        <strain evidence="4 5">SM33</strain>
    </source>
</reference>
<organism evidence="4 5">
    <name type="scientific">Sphingomonas telluris</name>
    <dbReference type="NCBI Taxonomy" id="2907998"/>
    <lineage>
        <taxon>Bacteria</taxon>
        <taxon>Pseudomonadati</taxon>
        <taxon>Pseudomonadota</taxon>
        <taxon>Alphaproteobacteria</taxon>
        <taxon>Sphingomonadales</taxon>
        <taxon>Sphingomonadaceae</taxon>
        <taxon>Sphingomonas</taxon>
    </lineage>
</organism>
<keyword evidence="1" id="KW-0175">Coiled coil</keyword>
<keyword evidence="5" id="KW-1185">Reference proteome</keyword>
<name>A0ABS9VJ94_9SPHN</name>
<feature type="compositionally biased region" description="Low complexity" evidence="2">
    <location>
        <begin position="121"/>
        <end position="131"/>
    </location>
</feature>
<feature type="chain" id="PRO_5046899703" evidence="3">
    <location>
        <begin position="19"/>
        <end position="155"/>
    </location>
</feature>
<evidence type="ECO:0000256" key="1">
    <source>
        <dbReference type="SAM" id="Coils"/>
    </source>
</evidence>
<proteinExistence type="predicted"/>